<proteinExistence type="predicted"/>
<comment type="caution">
    <text evidence="1">The sequence shown here is derived from an EMBL/GenBank/DDBJ whole genome shotgun (WGS) entry which is preliminary data.</text>
</comment>
<keyword evidence="2" id="KW-1185">Reference proteome</keyword>
<dbReference type="Proteomes" id="UP001501251">
    <property type="component" value="Unassembled WGS sequence"/>
</dbReference>
<name>A0ABP8BDK2_9ACTN</name>
<evidence type="ECO:0000313" key="1">
    <source>
        <dbReference type="EMBL" id="GAA4204260.1"/>
    </source>
</evidence>
<evidence type="ECO:0000313" key="2">
    <source>
        <dbReference type="Proteomes" id="UP001501251"/>
    </source>
</evidence>
<accession>A0ABP8BDK2</accession>
<protein>
    <submittedName>
        <fullName evidence="1">Uncharacterized protein</fullName>
    </submittedName>
</protein>
<sequence>MTPLDLDTVTRFSLVAKEVAPTPVPEQDVVTVPTACLKSGFSRWAPVSRASSRRRPSVTSHIWRPVPLRALVGEPNGSGHVWFVPHLDALDARLGVQSS</sequence>
<gene>
    <name evidence="1" type="ORF">GCM10022252_63090</name>
</gene>
<organism evidence="1 2">
    <name type="scientific">Streptosporangium oxazolinicum</name>
    <dbReference type="NCBI Taxonomy" id="909287"/>
    <lineage>
        <taxon>Bacteria</taxon>
        <taxon>Bacillati</taxon>
        <taxon>Actinomycetota</taxon>
        <taxon>Actinomycetes</taxon>
        <taxon>Streptosporangiales</taxon>
        <taxon>Streptosporangiaceae</taxon>
        <taxon>Streptosporangium</taxon>
    </lineage>
</organism>
<dbReference type="EMBL" id="BAABAQ010000013">
    <property type="protein sequence ID" value="GAA4204260.1"/>
    <property type="molecule type" value="Genomic_DNA"/>
</dbReference>
<reference evidence="2" key="1">
    <citation type="journal article" date="2019" name="Int. J. Syst. Evol. Microbiol.">
        <title>The Global Catalogue of Microorganisms (GCM) 10K type strain sequencing project: providing services to taxonomists for standard genome sequencing and annotation.</title>
        <authorList>
            <consortium name="The Broad Institute Genomics Platform"/>
            <consortium name="The Broad Institute Genome Sequencing Center for Infectious Disease"/>
            <person name="Wu L."/>
            <person name="Ma J."/>
        </authorList>
    </citation>
    <scope>NUCLEOTIDE SEQUENCE [LARGE SCALE GENOMIC DNA]</scope>
    <source>
        <strain evidence="2">JCM 17388</strain>
    </source>
</reference>